<dbReference type="PANTHER" id="PTHR36436">
    <property type="entry name" value="SLL5081 PROTEIN"/>
    <property type="match status" value="1"/>
</dbReference>
<dbReference type="Proteomes" id="UP001431221">
    <property type="component" value="Unassembled WGS sequence"/>
</dbReference>
<proteinExistence type="predicted"/>
<comment type="caution">
    <text evidence="1">The sequence shown here is derived from an EMBL/GenBank/DDBJ whole genome shotgun (WGS) entry which is preliminary data.</text>
</comment>
<dbReference type="EMBL" id="JALNMJ010000003">
    <property type="protein sequence ID" value="MCK7611607.1"/>
    <property type="molecule type" value="Genomic_DNA"/>
</dbReference>
<reference evidence="1" key="1">
    <citation type="submission" date="2022-04" db="EMBL/GenBank/DDBJ databases">
        <title>Roseibium sp. CAU 1639 isolated from mud.</title>
        <authorList>
            <person name="Kim W."/>
        </authorList>
    </citation>
    <scope>NUCLEOTIDE SEQUENCE</scope>
    <source>
        <strain evidence="1">CAU 1639</strain>
    </source>
</reference>
<keyword evidence="2" id="KW-1185">Reference proteome</keyword>
<dbReference type="InterPro" id="IPR035948">
    <property type="entry name" value="YwqG-like_sf"/>
</dbReference>
<dbReference type="Gene3D" id="2.30.320.10">
    <property type="entry name" value="YwqG-like"/>
    <property type="match status" value="1"/>
</dbReference>
<dbReference type="PANTHER" id="PTHR36436:SF6">
    <property type="entry name" value="SLL5081 PROTEIN"/>
    <property type="match status" value="1"/>
</dbReference>
<sequence>MNWRDQIRRPALGLKVGGFKPTGNPCTTVFGDVRVQRAGEAWPTWKNKPLWPLCQLNLTEAAFMPAGLQDLAMVSVFIAEDYIESDALIVDAADPEPGWAWFLRTYQTLDGLETISAASKPDSPLQPFEARWAPETREDYPTQDTLPIDFEALGLGDYYAQDGIERLNGTKLGGWPSCIQSEPWWNHDPQGSEFEYVLQIDSEPKSGWMWGDSGNGFFARSNENPNRWALDFQFF</sequence>
<protein>
    <submittedName>
        <fullName evidence="1">YwqG family protein</fullName>
    </submittedName>
</protein>
<dbReference type="RefSeq" id="WP_248151839.1">
    <property type="nucleotide sequence ID" value="NZ_JALNMJ010000003.1"/>
</dbReference>
<dbReference type="InterPro" id="IPR015315">
    <property type="entry name" value="DUF1963"/>
</dbReference>
<evidence type="ECO:0000313" key="1">
    <source>
        <dbReference type="EMBL" id="MCK7611607.1"/>
    </source>
</evidence>
<organism evidence="1 2">
    <name type="scientific">Roseibium sediminicola</name>
    <dbReference type="NCBI Taxonomy" id="2933272"/>
    <lineage>
        <taxon>Bacteria</taxon>
        <taxon>Pseudomonadati</taxon>
        <taxon>Pseudomonadota</taxon>
        <taxon>Alphaproteobacteria</taxon>
        <taxon>Hyphomicrobiales</taxon>
        <taxon>Stappiaceae</taxon>
        <taxon>Roseibium</taxon>
    </lineage>
</organism>
<name>A0ABT0GRD6_9HYPH</name>
<gene>
    <name evidence="1" type="ORF">M0H32_05505</name>
</gene>
<accession>A0ABT0GRD6</accession>
<dbReference type="Pfam" id="PF09234">
    <property type="entry name" value="DUF1963"/>
    <property type="match status" value="1"/>
</dbReference>
<evidence type="ECO:0000313" key="2">
    <source>
        <dbReference type="Proteomes" id="UP001431221"/>
    </source>
</evidence>
<dbReference type="SUPFAM" id="SSF103032">
    <property type="entry name" value="Hypothetical protein YwqG"/>
    <property type="match status" value="1"/>
</dbReference>